<proteinExistence type="inferred from homology"/>
<keyword evidence="6" id="KW-1133">Transmembrane helix</keyword>
<dbReference type="PRINTS" id="PR00385">
    <property type="entry name" value="P450"/>
</dbReference>
<evidence type="ECO:0000256" key="3">
    <source>
        <dbReference type="ARBA" id="ARBA00023004"/>
    </source>
</evidence>
<keyword evidence="5" id="KW-0560">Oxidoreductase</keyword>
<dbReference type="PANTHER" id="PTHR47955">
    <property type="entry name" value="CYTOCHROME P450 FAMILY 71 PROTEIN"/>
    <property type="match status" value="1"/>
</dbReference>
<name>A0ABC9G1Q9_9POAL</name>
<keyword evidence="5" id="KW-0503">Monooxygenase</keyword>
<feature type="transmembrane region" description="Helical" evidence="6">
    <location>
        <begin position="6"/>
        <end position="27"/>
    </location>
</feature>
<protein>
    <recommendedName>
        <fullName evidence="9">Premnaspirodiene oxygenase</fullName>
    </recommendedName>
</protein>
<dbReference type="PRINTS" id="PR00463">
    <property type="entry name" value="EP450I"/>
</dbReference>
<keyword evidence="4 5" id="KW-0349">Heme</keyword>
<evidence type="ECO:0000313" key="7">
    <source>
        <dbReference type="EMBL" id="CAL5085343.1"/>
    </source>
</evidence>
<evidence type="ECO:0000256" key="5">
    <source>
        <dbReference type="RuleBase" id="RU000461"/>
    </source>
</evidence>
<dbReference type="Gene3D" id="1.10.630.10">
    <property type="entry name" value="Cytochrome P450"/>
    <property type="match status" value="1"/>
</dbReference>
<dbReference type="Pfam" id="PF00067">
    <property type="entry name" value="p450"/>
    <property type="match status" value="1"/>
</dbReference>
<evidence type="ECO:0000256" key="4">
    <source>
        <dbReference type="PIRSR" id="PIRSR602401-1"/>
    </source>
</evidence>
<dbReference type="AlphaFoldDB" id="A0ABC9G1Q9"/>
<keyword evidence="3 4" id="KW-0408">Iron</keyword>
<evidence type="ECO:0000256" key="6">
    <source>
        <dbReference type="SAM" id="Phobius"/>
    </source>
</evidence>
<keyword evidence="8" id="KW-1185">Reference proteome</keyword>
<feature type="binding site" description="axial binding residue" evidence="4">
    <location>
        <position position="439"/>
    </location>
    <ligand>
        <name>heme</name>
        <dbReference type="ChEBI" id="CHEBI:30413"/>
    </ligand>
    <ligandPart>
        <name>Fe</name>
        <dbReference type="ChEBI" id="CHEBI:18248"/>
    </ligandPart>
</feature>
<dbReference type="EMBL" id="OZ075118">
    <property type="protein sequence ID" value="CAL5085343.1"/>
    <property type="molecule type" value="Genomic_DNA"/>
</dbReference>
<dbReference type="PROSITE" id="PS00086">
    <property type="entry name" value="CYTOCHROME_P450"/>
    <property type="match status" value="1"/>
</dbReference>
<dbReference type="GO" id="GO:0004497">
    <property type="term" value="F:monooxygenase activity"/>
    <property type="evidence" value="ECO:0007669"/>
    <property type="project" value="UniProtKB-KW"/>
</dbReference>
<organism evidence="7 8">
    <name type="scientific">Urochloa decumbens</name>
    <dbReference type="NCBI Taxonomy" id="240449"/>
    <lineage>
        <taxon>Eukaryota</taxon>
        <taxon>Viridiplantae</taxon>
        <taxon>Streptophyta</taxon>
        <taxon>Embryophyta</taxon>
        <taxon>Tracheophyta</taxon>
        <taxon>Spermatophyta</taxon>
        <taxon>Magnoliopsida</taxon>
        <taxon>Liliopsida</taxon>
        <taxon>Poales</taxon>
        <taxon>Poaceae</taxon>
        <taxon>PACMAD clade</taxon>
        <taxon>Panicoideae</taxon>
        <taxon>Panicodae</taxon>
        <taxon>Paniceae</taxon>
        <taxon>Melinidinae</taxon>
        <taxon>Urochloa</taxon>
    </lineage>
</organism>
<dbReference type="InterPro" id="IPR001128">
    <property type="entry name" value="Cyt_P450"/>
</dbReference>
<comment type="similarity">
    <text evidence="1 5">Belongs to the cytochrome P450 family.</text>
</comment>
<keyword evidence="6" id="KW-0472">Membrane</keyword>
<evidence type="ECO:0000256" key="2">
    <source>
        <dbReference type="ARBA" id="ARBA00022723"/>
    </source>
</evidence>
<dbReference type="CDD" id="cd11072">
    <property type="entry name" value="CYP71-like"/>
    <property type="match status" value="1"/>
</dbReference>
<keyword evidence="6" id="KW-0812">Transmembrane</keyword>
<dbReference type="SUPFAM" id="SSF48264">
    <property type="entry name" value="Cytochrome P450"/>
    <property type="match status" value="1"/>
</dbReference>
<dbReference type="PANTHER" id="PTHR47955:SF21">
    <property type="entry name" value="OS06G0642300 PROTEIN"/>
    <property type="match status" value="1"/>
</dbReference>
<dbReference type="InterPro" id="IPR036396">
    <property type="entry name" value="Cyt_P450_sf"/>
</dbReference>
<dbReference type="FunFam" id="1.10.630.10:FF:000064">
    <property type="entry name" value="Cytochrome P450 monooxygenase"/>
    <property type="match status" value="1"/>
</dbReference>
<reference evidence="8" key="1">
    <citation type="submission" date="2024-06" db="EMBL/GenBank/DDBJ databases">
        <authorList>
            <person name="Ryan C."/>
        </authorList>
    </citation>
    <scope>NUCLEOTIDE SEQUENCE [LARGE SCALE GENOMIC DNA]</scope>
</reference>
<comment type="cofactor">
    <cofactor evidence="4">
        <name>heme</name>
        <dbReference type="ChEBI" id="CHEBI:30413"/>
    </cofactor>
</comment>
<dbReference type="Proteomes" id="UP001497457">
    <property type="component" value="Chromosome 8b"/>
</dbReference>
<evidence type="ECO:0000313" key="8">
    <source>
        <dbReference type="Proteomes" id="UP001497457"/>
    </source>
</evidence>
<dbReference type="GO" id="GO:0046872">
    <property type="term" value="F:metal ion binding"/>
    <property type="evidence" value="ECO:0007669"/>
    <property type="project" value="UniProtKB-KW"/>
</dbReference>
<dbReference type="InterPro" id="IPR002401">
    <property type="entry name" value="Cyt_P450_E_grp-I"/>
</dbReference>
<reference evidence="7 8" key="2">
    <citation type="submission" date="2024-10" db="EMBL/GenBank/DDBJ databases">
        <authorList>
            <person name="Ryan C."/>
        </authorList>
    </citation>
    <scope>NUCLEOTIDE SEQUENCE [LARGE SCALE GENOMIC DNA]</scope>
</reference>
<keyword evidence="2 4" id="KW-0479">Metal-binding</keyword>
<gene>
    <name evidence="7" type="ORF">URODEC1_LOCUS111029</name>
</gene>
<dbReference type="InterPro" id="IPR017972">
    <property type="entry name" value="Cyt_P450_CS"/>
</dbReference>
<evidence type="ECO:0008006" key="9">
    <source>
        <dbReference type="Google" id="ProtNLM"/>
    </source>
</evidence>
<accession>A0ABC9G1Q9</accession>
<evidence type="ECO:0000256" key="1">
    <source>
        <dbReference type="ARBA" id="ARBA00010617"/>
    </source>
</evidence>
<sequence>MVDVPFYVLFLPLLIIAIPFLFLHHWARAPASGRLPPSPWALPVIGHIHHLAGALPHRAMHDLARRLGPLVLLRLGELRVFVASSADAAREVLWTHDLAFATRPVNRTVSILLGEGSYGLVAAPYGDGWRQLRRICTTELFSTRRVRSFRAVREEEVRRLLRSIASAPSGEAVDLSEMLSAFVADASVRAIVGSRFRDRETFLRLLERRLKIMPASSLPDIFPSSRLAMLVSPTPRLMRREREEMMAFMDTIIQDHQENRAAGVDEEDLLDVLLRIQREDELDPPLTTDNIKSVIMDIFTASSETSATTLQWVMAELMRNPRVMGKAQDEVRRVLHGQGIVTEESLSGLRYLPLVIKEALRLHPPGTLILRECQSPCKVLGFDVPVGAMVLVNAWAIGRDPSYWDAPEEFTPERFKNSEIDFKGTDFEFIPFGAGRRMCPGIGFGLANIDLALASLLYHFDWELPDGIEPGDMDMAEAMGITTRRLSHLRLVPTVCVPLRGE</sequence>